<gene>
    <name evidence="1" type="ORF">PHJA_001069700</name>
</gene>
<name>A0A830BNY8_9LAMI</name>
<dbReference type="GO" id="GO:0016740">
    <property type="term" value="F:transferase activity"/>
    <property type="evidence" value="ECO:0007669"/>
    <property type="project" value="UniProtKB-KW"/>
</dbReference>
<keyword evidence="2" id="KW-1185">Reference proteome</keyword>
<dbReference type="EMBL" id="BMAC01000185">
    <property type="protein sequence ID" value="GFP89260.1"/>
    <property type="molecule type" value="Genomic_DNA"/>
</dbReference>
<dbReference type="Proteomes" id="UP000653305">
    <property type="component" value="Unassembled WGS sequence"/>
</dbReference>
<keyword evidence="1" id="KW-0808">Transferase</keyword>
<proteinExistence type="predicted"/>
<dbReference type="AlphaFoldDB" id="A0A830BNY8"/>
<reference evidence="1" key="1">
    <citation type="submission" date="2020-07" db="EMBL/GenBank/DDBJ databases">
        <title>Ethylene signaling mediates host invasion by parasitic plants.</title>
        <authorList>
            <person name="Yoshida S."/>
        </authorList>
    </citation>
    <scope>NUCLEOTIDE SEQUENCE</scope>
    <source>
        <strain evidence="1">Okayama</strain>
    </source>
</reference>
<evidence type="ECO:0000313" key="1">
    <source>
        <dbReference type="EMBL" id="GFP89260.1"/>
    </source>
</evidence>
<comment type="caution">
    <text evidence="1">The sequence shown here is derived from an EMBL/GenBank/DDBJ whole genome shotgun (WGS) entry which is preliminary data.</text>
</comment>
<protein>
    <submittedName>
        <fullName evidence="1">Choline/ethanolaminephosphotransferase 1</fullName>
    </submittedName>
</protein>
<accession>A0A830BNY8</accession>
<organism evidence="1 2">
    <name type="scientific">Phtheirospermum japonicum</name>
    <dbReference type="NCBI Taxonomy" id="374723"/>
    <lineage>
        <taxon>Eukaryota</taxon>
        <taxon>Viridiplantae</taxon>
        <taxon>Streptophyta</taxon>
        <taxon>Embryophyta</taxon>
        <taxon>Tracheophyta</taxon>
        <taxon>Spermatophyta</taxon>
        <taxon>Magnoliopsida</taxon>
        <taxon>eudicotyledons</taxon>
        <taxon>Gunneridae</taxon>
        <taxon>Pentapetalae</taxon>
        <taxon>asterids</taxon>
        <taxon>lamiids</taxon>
        <taxon>Lamiales</taxon>
        <taxon>Orobanchaceae</taxon>
        <taxon>Orobanchaceae incertae sedis</taxon>
        <taxon>Phtheirospermum</taxon>
    </lineage>
</organism>
<evidence type="ECO:0000313" key="2">
    <source>
        <dbReference type="Proteomes" id="UP000653305"/>
    </source>
</evidence>
<sequence>MKLRLCIGTSTVEWITLMLPSMCCSPSGHTVFIYSPFGCRKFLLHLWGSCFWLRLHYLDIYIHLSWTHLRQDGFILRIDCCSSCIKYAQVPLVLFLTSICYCFVVELSYI</sequence>